<dbReference type="EMBL" id="JALLPB020000009">
    <property type="protein sequence ID" value="KAL3827040.1"/>
    <property type="molecule type" value="Genomic_DNA"/>
</dbReference>
<gene>
    <name evidence="4" type="ORF">ACHAXA_007547</name>
</gene>
<evidence type="ECO:0000256" key="2">
    <source>
        <dbReference type="SAM" id="Phobius"/>
    </source>
</evidence>
<feature type="compositionally biased region" description="Basic residues" evidence="1">
    <location>
        <begin position="1"/>
        <end position="12"/>
    </location>
</feature>
<protein>
    <recommendedName>
        <fullName evidence="3">HRDC domain-containing protein</fullName>
    </recommendedName>
</protein>
<dbReference type="PANTHER" id="PTHR12124">
    <property type="entry name" value="POLYMYOSITIS/SCLERODERMA AUTOANTIGEN-RELATED"/>
    <property type="match status" value="1"/>
</dbReference>
<dbReference type="PANTHER" id="PTHR12124:SF47">
    <property type="entry name" value="EXOSOME COMPONENT 10"/>
    <property type="match status" value="1"/>
</dbReference>
<keyword evidence="2" id="KW-1133">Transmembrane helix</keyword>
<dbReference type="Gene3D" id="3.30.420.10">
    <property type="entry name" value="Ribonuclease H-like superfamily/Ribonuclease H"/>
    <property type="match status" value="1"/>
</dbReference>
<dbReference type="PROSITE" id="PS50967">
    <property type="entry name" value="HRDC"/>
    <property type="match status" value="1"/>
</dbReference>
<proteinExistence type="predicted"/>
<dbReference type="SUPFAM" id="SSF47819">
    <property type="entry name" value="HRDC-like"/>
    <property type="match status" value="1"/>
</dbReference>
<sequence length="749" mass="85275">MGRYRRGHKHQKWRDSRDQKQRENGGDGDSKIQMTDSDWMLLEGYLLEYRSKACEAYCSKGGKSIRNHDVEPMGDDPVIIGKHQFLPLTTASCRRPYIYLPDTLNDQERRNVHKICAFLDLYHVGVASKVGAVSSNDPTEDNGGKNSSDPTFNRRIAVSIFVNGLEFVPDCGLNDSQSFPSRTCRPWFHRAYGNSTKSDRCNENENDNDPFKERKHSIEMEKRQIRHFTKLPEQSVRGLDGGCQSCDSLDFSVLDALDLAMVPTPADTPWMLVDTIEKLILCADELVYGADSSDKISQRSSKIHELAFDLEMHNISEGKSGIRTCLIQLTSDVYTTIVDDQGVHTKRVYKDFIVDPLAPGVWDAIPTHLGPIFSDPHIVKIGHGIGGMDISSLHRDFGILIVNAFDTYEASTVLSQSRKGMSLLSLCRHYGLPDWEHYKMLKENYQKSDWRKRPLDSSALEYGRFDIRYLVTLRKLLHRDLTKIDMLGVPVRIGSSLEEDSGVELASSHISNDEASVNSLDLRMDSRITDATSSFSENEFVNSSGSPSSPIPIIHASEFPCYHHLMKAISLSQKRCLMLWSDDDVEPITRNPSLLSMIKQATKQRGYGKYWSDVHMQLYKKLVEWRLDTARREFNTVDVICSLDFLIFVAYKLPTSRSAMRRYSYVLPATLQDDTVPYYNELCELVRSSDAFKRHQHPPLSDVNSIDVLYYSDKFENEKIHDRRTIFPVLIVSAVCGAFVIAMTRARRK</sequence>
<dbReference type="Proteomes" id="UP001530377">
    <property type="component" value="Unassembled WGS sequence"/>
</dbReference>
<feature type="region of interest" description="Disordered" evidence="1">
    <location>
        <begin position="1"/>
        <end position="32"/>
    </location>
</feature>
<dbReference type="InterPro" id="IPR036397">
    <property type="entry name" value="RNaseH_sf"/>
</dbReference>
<evidence type="ECO:0000259" key="3">
    <source>
        <dbReference type="PROSITE" id="PS50967"/>
    </source>
</evidence>
<dbReference type="AlphaFoldDB" id="A0ABD3SRI8"/>
<feature type="transmembrane region" description="Helical" evidence="2">
    <location>
        <begin position="726"/>
        <end position="744"/>
    </location>
</feature>
<evidence type="ECO:0000256" key="1">
    <source>
        <dbReference type="SAM" id="MobiDB-lite"/>
    </source>
</evidence>
<dbReference type="InterPro" id="IPR002121">
    <property type="entry name" value="HRDC_dom"/>
</dbReference>
<dbReference type="InterPro" id="IPR002562">
    <property type="entry name" value="3'-5'_exonuclease_dom"/>
</dbReference>
<name>A0ABD3SRI8_9STRA</name>
<dbReference type="SUPFAM" id="SSF53098">
    <property type="entry name" value="Ribonuclease H-like"/>
    <property type="match status" value="1"/>
</dbReference>
<feature type="compositionally biased region" description="Basic and acidic residues" evidence="1">
    <location>
        <begin position="13"/>
        <end position="30"/>
    </location>
</feature>
<evidence type="ECO:0000313" key="5">
    <source>
        <dbReference type="Proteomes" id="UP001530377"/>
    </source>
</evidence>
<dbReference type="InterPro" id="IPR045092">
    <property type="entry name" value="Rrp6-like"/>
</dbReference>
<keyword evidence="5" id="KW-1185">Reference proteome</keyword>
<evidence type="ECO:0000313" key="4">
    <source>
        <dbReference type="EMBL" id="KAL3827040.1"/>
    </source>
</evidence>
<dbReference type="InterPro" id="IPR010997">
    <property type="entry name" value="HRDC-like_sf"/>
</dbReference>
<dbReference type="Pfam" id="PF01612">
    <property type="entry name" value="DNA_pol_A_exo1"/>
    <property type="match status" value="1"/>
</dbReference>
<dbReference type="InterPro" id="IPR012337">
    <property type="entry name" value="RNaseH-like_sf"/>
</dbReference>
<keyword evidence="2" id="KW-0472">Membrane</keyword>
<dbReference type="SMART" id="SM00474">
    <property type="entry name" value="35EXOc"/>
    <property type="match status" value="1"/>
</dbReference>
<keyword evidence="2" id="KW-0812">Transmembrane</keyword>
<organism evidence="4 5">
    <name type="scientific">Cyclostephanos tholiformis</name>
    <dbReference type="NCBI Taxonomy" id="382380"/>
    <lineage>
        <taxon>Eukaryota</taxon>
        <taxon>Sar</taxon>
        <taxon>Stramenopiles</taxon>
        <taxon>Ochrophyta</taxon>
        <taxon>Bacillariophyta</taxon>
        <taxon>Coscinodiscophyceae</taxon>
        <taxon>Thalassiosirophycidae</taxon>
        <taxon>Stephanodiscales</taxon>
        <taxon>Stephanodiscaceae</taxon>
        <taxon>Cyclostephanos</taxon>
    </lineage>
</organism>
<reference evidence="4 5" key="1">
    <citation type="submission" date="2024-10" db="EMBL/GenBank/DDBJ databases">
        <title>Updated reference genomes for cyclostephanoid diatoms.</title>
        <authorList>
            <person name="Roberts W.R."/>
            <person name="Alverson A.J."/>
        </authorList>
    </citation>
    <scope>NUCLEOTIDE SEQUENCE [LARGE SCALE GENOMIC DNA]</scope>
    <source>
        <strain evidence="4 5">AJA228-03</strain>
    </source>
</reference>
<feature type="domain" description="HRDC" evidence="3">
    <location>
        <begin position="612"/>
        <end position="696"/>
    </location>
</feature>
<accession>A0ABD3SRI8</accession>
<comment type="caution">
    <text evidence="4">The sequence shown here is derived from an EMBL/GenBank/DDBJ whole genome shotgun (WGS) entry which is preliminary data.</text>
</comment>